<dbReference type="PANTHER" id="PTHR10638:SF18">
    <property type="entry name" value="AMINE OXIDASE [COPPER-CONTAINING] ZETA, PEROXISOMAL"/>
    <property type="match status" value="1"/>
</dbReference>
<keyword evidence="2" id="KW-1133">Transmembrane helix</keyword>
<accession>A0ABR2EY73</accession>
<dbReference type="InterPro" id="IPR025585">
    <property type="entry name" value="PSII_Psb27"/>
</dbReference>
<reference evidence="4 5" key="1">
    <citation type="journal article" date="2024" name="G3 (Bethesda)">
        <title>Genome assembly of Hibiscus sabdariffa L. provides insights into metabolisms of medicinal natural products.</title>
        <authorList>
            <person name="Kim T."/>
        </authorList>
    </citation>
    <scope>NUCLEOTIDE SEQUENCE [LARGE SCALE GENOMIC DNA]</scope>
    <source>
        <strain evidence="4">TK-2024</strain>
        <tissue evidence="4">Old leaves</tissue>
    </source>
</reference>
<evidence type="ECO:0000256" key="1">
    <source>
        <dbReference type="RuleBase" id="RU000672"/>
    </source>
</evidence>
<name>A0ABR2EY73_9ROSI</name>
<comment type="similarity">
    <text evidence="1">Belongs to the copper/topaquinone oxidase family.</text>
</comment>
<sequence>MLCESLQEDPEDVAKFRRTADSAKESIRDYLSNWRGQEKVAHEESYIELEKAIRSLASFYSKAGPSAPNKQNWNLAVGSGSGPSEDSVPKTASMALIRPAETIEDPPDTKITTSKDLNFVLFLCLFLSLFFWNGQVGFTPREGPVIYPVAYIDDSRGRRPVACSLSFVEMAVPYGDPNDPHYRKNAFDAGKDGLGKTAHSLKKLCQFFSDFRFSCQGSDYLGYIKYFDTHFTNFAGGVETTENCVCLHGENHGILWKHQDWRKGLAEVRRSRRLTVSFICTVANYEYAFFWHLYQFRSFEPGENRKHGTTIAPGLYAPIHQHFCVARMAMANRLQTGEAFNQVVEVRNTHNVNLDRTANRFQTGTWLELFATGWLGCEISPKTCFLDITFGSHPMLP</sequence>
<dbReference type="Gene3D" id="2.70.98.20">
    <property type="entry name" value="Copper amine oxidase, catalytic domain"/>
    <property type="match status" value="1"/>
</dbReference>
<proteinExistence type="inferred from homology"/>
<comment type="cofactor">
    <cofactor evidence="1">
        <name>Cu cation</name>
        <dbReference type="ChEBI" id="CHEBI:23378"/>
    </cofactor>
    <text evidence="1">Contains 1 topaquinone per subunit.</text>
</comment>
<dbReference type="EC" id="1.4.3.-" evidence="1"/>
<dbReference type="Proteomes" id="UP001472677">
    <property type="component" value="Unassembled WGS sequence"/>
</dbReference>
<keyword evidence="1" id="KW-0479">Metal-binding</keyword>
<dbReference type="PANTHER" id="PTHR10638">
    <property type="entry name" value="COPPER AMINE OXIDASE"/>
    <property type="match status" value="1"/>
</dbReference>
<feature type="transmembrane region" description="Helical" evidence="2">
    <location>
        <begin position="117"/>
        <end position="134"/>
    </location>
</feature>
<evidence type="ECO:0000259" key="3">
    <source>
        <dbReference type="Pfam" id="PF01179"/>
    </source>
</evidence>
<keyword evidence="2" id="KW-0812">Transmembrane</keyword>
<keyword evidence="1" id="KW-0186">Copper</keyword>
<evidence type="ECO:0000313" key="4">
    <source>
        <dbReference type="EMBL" id="KAK8567662.1"/>
    </source>
</evidence>
<dbReference type="Pfam" id="PF01179">
    <property type="entry name" value="Cu_amine_oxid"/>
    <property type="match status" value="1"/>
</dbReference>
<feature type="domain" description="Copper amine oxidase catalytic" evidence="3">
    <location>
        <begin position="132"/>
        <end position="348"/>
    </location>
</feature>
<organism evidence="4 5">
    <name type="scientific">Hibiscus sabdariffa</name>
    <name type="common">roselle</name>
    <dbReference type="NCBI Taxonomy" id="183260"/>
    <lineage>
        <taxon>Eukaryota</taxon>
        <taxon>Viridiplantae</taxon>
        <taxon>Streptophyta</taxon>
        <taxon>Embryophyta</taxon>
        <taxon>Tracheophyta</taxon>
        <taxon>Spermatophyta</taxon>
        <taxon>Magnoliopsida</taxon>
        <taxon>eudicotyledons</taxon>
        <taxon>Gunneridae</taxon>
        <taxon>Pentapetalae</taxon>
        <taxon>rosids</taxon>
        <taxon>malvids</taxon>
        <taxon>Malvales</taxon>
        <taxon>Malvaceae</taxon>
        <taxon>Malvoideae</taxon>
        <taxon>Hibiscus</taxon>
    </lineage>
</organism>
<dbReference type="InterPro" id="IPR038450">
    <property type="entry name" value="PSII_Psb27_sf"/>
</dbReference>
<dbReference type="SUPFAM" id="SSF49998">
    <property type="entry name" value="Amine oxidase catalytic domain"/>
    <property type="match status" value="1"/>
</dbReference>
<evidence type="ECO:0000256" key="2">
    <source>
        <dbReference type="SAM" id="Phobius"/>
    </source>
</evidence>
<comment type="PTM">
    <text evidence="1">Topaquinone (TPQ) is generated by copper-dependent autoxidation of a specific tyrosyl residue.</text>
</comment>
<dbReference type="InterPro" id="IPR036460">
    <property type="entry name" value="Cu_amine_oxidase_C_sf"/>
</dbReference>
<keyword evidence="5" id="KW-1185">Reference proteome</keyword>
<dbReference type="InterPro" id="IPR000269">
    <property type="entry name" value="Cu_amine_oxidase"/>
</dbReference>
<gene>
    <name evidence="4" type="ORF">V6N12_006239</name>
</gene>
<evidence type="ECO:0000313" key="5">
    <source>
        <dbReference type="Proteomes" id="UP001472677"/>
    </source>
</evidence>
<keyword evidence="1" id="KW-0801">TPQ</keyword>
<protein>
    <recommendedName>
        <fullName evidence="1">Amine oxidase</fullName>
        <ecNumber evidence="1">1.4.3.-</ecNumber>
    </recommendedName>
</protein>
<keyword evidence="2" id="KW-0472">Membrane</keyword>
<dbReference type="Gene3D" id="1.20.58.810">
    <property type="entry name" value="Photosystem II Pbs27"/>
    <property type="match status" value="1"/>
</dbReference>
<keyword evidence="1" id="KW-0560">Oxidoreductase</keyword>
<dbReference type="Pfam" id="PF13326">
    <property type="entry name" value="PSII_Pbs27"/>
    <property type="match status" value="1"/>
</dbReference>
<dbReference type="EMBL" id="JBBPBM010000009">
    <property type="protein sequence ID" value="KAK8567662.1"/>
    <property type="molecule type" value="Genomic_DNA"/>
</dbReference>
<dbReference type="InterPro" id="IPR015798">
    <property type="entry name" value="Cu_amine_oxidase_C"/>
</dbReference>
<comment type="caution">
    <text evidence="4">The sequence shown here is derived from an EMBL/GenBank/DDBJ whole genome shotgun (WGS) entry which is preliminary data.</text>
</comment>